<dbReference type="KEGG" id="pah:Poras_1265"/>
<keyword evidence="2" id="KW-0449">Lipoprotein</keyword>
<dbReference type="EMBL" id="CP002689">
    <property type="protein sequence ID" value="AEE13205.1"/>
    <property type="molecule type" value="Genomic_DNA"/>
</dbReference>
<reference evidence="3" key="1">
    <citation type="submission" date="2011-04" db="EMBL/GenBank/DDBJ databases">
        <title>The complete genome of Porphyromonas asaccharolytica DSM 20707.</title>
        <authorList>
            <person name="Lucas S."/>
            <person name="Han J."/>
            <person name="Lapidus A."/>
            <person name="Bruce D."/>
            <person name="Goodwin L."/>
            <person name="Pitluck S."/>
            <person name="Peters L."/>
            <person name="Kyrpides N."/>
            <person name="Mavromatis K."/>
            <person name="Ivanova N."/>
            <person name="Ovchinnikova G."/>
            <person name="Pagani I."/>
            <person name="Lu M."/>
            <person name="Detter J.C."/>
            <person name="Tapia R."/>
            <person name="Han C."/>
            <person name="Land M."/>
            <person name="Hauser L."/>
            <person name="Markowitz V."/>
            <person name="Cheng J.-F."/>
            <person name="Hugenholtz P."/>
            <person name="Woyke T."/>
            <person name="Wu D."/>
            <person name="Gronow S."/>
            <person name="Wellnitz S."/>
            <person name="Brambilla E."/>
            <person name="Klenk H.-P."/>
            <person name="Eisen J.A."/>
        </authorList>
    </citation>
    <scope>NUCLEOTIDE SEQUENCE [LARGE SCALE GENOMIC DNA]</scope>
    <source>
        <strain evidence="3">ATCC 25260 / DSM 20707 / VPI 4198</strain>
    </source>
</reference>
<dbReference type="eggNOG" id="COG0322">
    <property type="taxonomic scope" value="Bacteria"/>
</dbReference>
<dbReference type="PROSITE" id="PS51257">
    <property type="entry name" value="PROKAR_LIPOPROTEIN"/>
    <property type="match status" value="1"/>
</dbReference>
<sequence>MRPLYQFTSLFAALLTLLAMSSCSGGGGSTFTQASGKPNEVMLVMDRDYLADSVGTAVKAMLRSYVPAMPQVEEQMDVTTVDPKDFDTFLRYVRNILIVDIDAGRYTQNSVKYAYDQWAHGQIVVTIQSPSPDSVCFLMADRGRAVLNLFVRHELAVQASNLVKNFSRTADQLAVKHIGYHLNAPEDIVSYKVGENCLWLSNNTMRRRTDMLLYKVPYHGEALTVPYLVALRDSVLAANVPGPVEGSHAVTAPHILMTRRVAIEGQPMRTELRGLWELRGGGAMGGPFVQHAFVTPSGDELVVAEAFVYHPNEAKRDVMQQVEAALFSVRADTVEQWDADQVAQARWTAYTTY</sequence>
<feature type="signal peptide" evidence="1">
    <location>
        <begin position="1"/>
        <end position="25"/>
    </location>
</feature>
<name>F4KM39_PORAD</name>
<dbReference type="RefSeq" id="WP_013760616.1">
    <property type="nucleotide sequence ID" value="NC_015501.1"/>
</dbReference>
<dbReference type="InterPro" id="IPR032286">
    <property type="entry name" value="DUF4837"/>
</dbReference>
<evidence type="ECO:0000256" key="1">
    <source>
        <dbReference type="SAM" id="SignalP"/>
    </source>
</evidence>
<evidence type="ECO:0000313" key="3">
    <source>
        <dbReference type="Proteomes" id="UP000006545"/>
    </source>
</evidence>
<evidence type="ECO:0000313" key="2">
    <source>
        <dbReference type="EMBL" id="AEE13205.1"/>
    </source>
</evidence>
<dbReference type="AlphaFoldDB" id="F4KM39"/>
<gene>
    <name evidence="2" type="ordered locus">Poras_1265</name>
</gene>
<dbReference type="OrthoDB" id="1115230at2"/>
<dbReference type="STRING" id="879243.Poras_1265"/>
<proteinExistence type="predicted"/>
<feature type="chain" id="PRO_5003315781" evidence="1">
    <location>
        <begin position="26"/>
        <end position="353"/>
    </location>
</feature>
<keyword evidence="1" id="KW-0732">Signal</keyword>
<dbReference type="HOGENOM" id="CLU_064059_0_0_10"/>
<protein>
    <submittedName>
        <fullName evidence="2">Lipoprotein</fullName>
    </submittedName>
</protein>
<accession>F4KM39</accession>
<dbReference type="Proteomes" id="UP000006545">
    <property type="component" value="Chromosome"/>
</dbReference>
<keyword evidence="3" id="KW-1185">Reference proteome</keyword>
<organism evidence="2 3">
    <name type="scientific">Porphyromonas asaccharolytica (strain ATCC 25260 / DSM 20707 / BCRC 10618 / CCUG 7834 / JCM 6326 / LMG 13178 / VPI 4198 / B440)</name>
    <name type="common">Bacteroides asaccharolyticus</name>
    <dbReference type="NCBI Taxonomy" id="879243"/>
    <lineage>
        <taxon>Bacteria</taxon>
        <taxon>Pseudomonadati</taxon>
        <taxon>Bacteroidota</taxon>
        <taxon>Bacteroidia</taxon>
        <taxon>Bacteroidales</taxon>
        <taxon>Porphyromonadaceae</taxon>
        <taxon>Porphyromonas</taxon>
    </lineage>
</organism>
<dbReference type="Pfam" id="PF16125">
    <property type="entry name" value="DUF4837"/>
    <property type="match status" value="1"/>
</dbReference>